<keyword evidence="9" id="KW-1185">Reference proteome</keyword>
<evidence type="ECO:0000259" key="7">
    <source>
        <dbReference type="Pfam" id="PF21796"/>
    </source>
</evidence>
<organism evidence="8 9">
    <name type="scientific">Castilleja foliolosa</name>
    <dbReference type="NCBI Taxonomy" id="1961234"/>
    <lineage>
        <taxon>Eukaryota</taxon>
        <taxon>Viridiplantae</taxon>
        <taxon>Streptophyta</taxon>
        <taxon>Embryophyta</taxon>
        <taxon>Tracheophyta</taxon>
        <taxon>Spermatophyta</taxon>
        <taxon>Magnoliopsida</taxon>
        <taxon>eudicotyledons</taxon>
        <taxon>Gunneridae</taxon>
        <taxon>Pentapetalae</taxon>
        <taxon>asterids</taxon>
        <taxon>lamiids</taxon>
        <taxon>Lamiales</taxon>
        <taxon>Orobanchaceae</taxon>
        <taxon>Pedicularideae</taxon>
        <taxon>Castillejinae</taxon>
        <taxon>Castilleja</taxon>
    </lineage>
</organism>
<dbReference type="PANTHER" id="PTHR15272">
    <property type="entry name" value="CHROMATIN ASSEMBLY FACTOR 1 SUBUNIT A CAF-1 SUBUNIT A"/>
    <property type="match status" value="1"/>
</dbReference>
<feature type="region of interest" description="Disordered" evidence="5">
    <location>
        <begin position="243"/>
        <end position="339"/>
    </location>
</feature>
<feature type="region of interest" description="Disordered" evidence="5">
    <location>
        <begin position="809"/>
        <end position="841"/>
    </location>
</feature>
<feature type="region of interest" description="Disordered" evidence="5">
    <location>
        <begin position="532"/>
        <end position="595"/>
    </location>
</feature>
<feature type="region of interest" description="Disordered" evidence="5">
    <location>
        <begin position="1"/>
        <end position="49"/>
    </location>
</feature>
<sequence>MAEVEQMRIDGADEMRPKIEGSDQKKKTLKRKRLEPCSYAGRPEEKQSKINTHRSEINSLVKFFKDLVSGNKEELLENTGNVRNSSVSLNRVIACLMEGSDLPLSKLVDKIFEKVKGRAGNGESVTKANVKSTVLMIGQRLCYGEMSPDADILEDEVEFALWCWETRDLKLIPNVVRVSLKVHRTCRKKIHERIIAVLAMISALEKSEDHPNCLQELKKASEKLGKVLNAADIRLLMENMSQKHGVETAEKETKKEEKHLIKQMEKNKRDMEKERKKMERELEKEKLQSQKELKRLHDEAEKEERRRDKEESEVQKQLKRQQEEAEKDKKRKENEKAELKKQLALQKQASLMEQFLKSKKATITSQQVNSLNKTTSKSPCTTDERKSEAVPIKMDSVLAKNAGIKVEAIWKSHVNSWHCIGRLIRSNRKQHWGIRQKPKTELVKELKLVTNRELNCDEEKLVDGWVDSNVDVRSSQMNIDRPHPNCQKHRKSKQLLQFDKSCRPAFYGVWPRKSQVVRARHPFAKDLDIDYDIDSDDEWEEEEPGESLSDCDKEDEDEKTEGHLKGDDDGEESESEDGFFVPDGYLSETEGAHSDEMECDELVEEVRNMPDSENQVQSEEFCTLLRQQKYLNSLTEQALRKNKPLIILNLMHEKTMLLPADELTGTEKLEQTCLQALSIRPLPDFMNIGVSMHNNIVADDLEALSNNSSIRSHANAAVLDSDLPQIISIIQSCQHGIGKIVNSLHDKFPALPKSQLRNKVREISEFSENRWQVKKEILSKLGLLISPEKNRVKAKSIASFFTKRCMPPSEKTMNLSESSPQTSQNHAGIDHPLQHCSLEHR</sequence>
<evidence type="ECO:0000256" key="1">
    <source>
        <dbReference type="ARBA" id="ARBA00004123"/>
    </source>
</evidence>
<evidence type="ECO:0000256" key="4">
    <source>
        <dbReference type="ARBA" id="ARBA00023242"/>
    </source>
</evidence>
<evidence type="ECO:0000256" key="5">
    <source>
        <dbReference type="SAM" id="MobiDB-lite"/>
    </source>
</evidence>
<protein>
    <recommendedName>
        <fullName evidence="10">Chromatin assembly factor 1 subunit FAS1</fullName>
    </recommendedName>
</protein>
<evidence type="ECO:0000313" key="8">
    <source>
        <dbReference type="EMBL" id="KAL3653980.1"/>
    </source>
</evidence>
<name>A0ABD3ELK5_9LAMI</name>
<dbReference type="GO" id="GO:0006281">
    <property type="term" value="P:DNA repair"/>
    <property type="evidence" value="ECO:0007669"/>
    <property type="project" value="UniProtKB-KW"/>
</dbReference>
<dbReference type="Pfam" id="PF21796">
    <property type="entry name" value="Cac1_C"/>
    <property type="match status" value="1"/>
</dbReference>
<evidence type="ECO:0000256" key="3">
    <source>
        <dbReference type="ARBA" id="ARBA00023204"/>
    </source>
</evidence>
<keyword evidence="2" id="KW-0227">DNA damage</keyword>
<dbReference type="EMBL" id="JAVIJP010000005">
    <property type="protein sequence ID" value="KAL3653980.1"/>
    <property type="molecule type" value="Genomic_DNA"/>
</dbReference>
<proteinExistence type="predicted"/>
<dbReference type="GO" id="GO:0005634">
    <property type="term" value="C:nucleus"/>
    <property type="evidence" value="ECO:0007669"/>
    <property type="project" value="UniProtKB-SubCell"/>
</dbReference>
<dbReference type="Pfam" id="PF12253">
    <property type="entry name" value="CAF1A_dimeriz"/>
    <property type="match status" value="1"/>
</dbReference>
<evidence type="ECO:0008006" key="10">
    <source>
        <dbReference type="Google" id="ProtNLM"/>
    </source>
</evidence>
<dbReference type="InterPro" id="IPR022043">
    <property type="entry name" value="CAF1A_DD"/>
</dbReference>
<dbReference type="Proteomes" id="UP001632038">
    <property type="component" value="Unassembled WGS sequence"/>
</dbReference>
<feature type="compositionally biased region" description="Basic and acidic residues" evidence="5">
    <location>
        <begin position="1"/>
        <end position="26"/>
    </location>
</feature>
<feature type="compositionally biased region" description="Polar residues" evidence="5">
    <location>
        <begin position="811"/>
        <end position="826"/>
    </location>
</feature>
<keyword evidence="4" id="KW-0539">Nucleus</keyword>
<feature type="domain" description="Chromatin assembly factor 1 subunit Cac1-like C-terminal" evidence="7">
    <location>
        <begin position="723"/>
        <end position="773"/>
    </location>
</feature>
<dbReference type="PANTHER" id="PTHR15272:SF0">
    <property type="entry name" value="CHROMATIN ASSEMBLY FACTOR 1 SUBUNIT A"/>
    <property type="match status" value="1"/>
</dbReference>
<keyword evidence="3" id="KW-0234">DNA repair</keyword>
<feature type="compositionally biased region" description="Acidic residues" evidence="5">
    <location>
        <begin position="532"/>
        <end position="545"/>
    </location>
</feature>
<evidence type="ECO:0000313" key="9">
    <source>
        <dbReference type="Proteomes" id="UP001632038"/>
    </source>
</evidence>
<gene>
    <name evidence="8" type="ORF">CASFOL_003661</name>
</gene>
<feature type="compositionally biased region" description="Basic and acidic residues" evidence="5">
    <location>
        <begin position="244"/>
        <end position="339"/>
    </location>
</feature>
<feature type="domain" description="Chromatin assembly factor 1 subunit A dimerization" evidence="6">
    <location>
        <begin position="494"/>
        <end position="561"/>
    </location>
</feature>
<evidence type="ECO:0000259" key="6">
    <source>
        <dbReference type="Pfam" id="PF12253"/>
    </source>
</evidence>
<reference evidence="9" key="1">
    <citation type="journal article" date="2024" name="IScience">
        <title>Strigolactones Initiate the Formation of Haustorium-like Structures in Castilleja.</title>
        <authorList>
            <person name="Buerger M."/>
            <person name="Peterson D."/>
            <person name="Chory J."/>
        </authorList>
    </citation>
    <scope>NUCLEOTIDE SEQUENCE [LARGE SCALE GENOMIC DNA]</scope>
</reference>
<feature type="compositionally biased region" description="Basic and acidic residues" evidence="5">
    <location>
        <begin position="828"/>
        <end position="841"/>
    </location>
</feature>
<accession>A0ABD3ELK5</accession>
<comment type="caution">
    <text evidence="8">The sequence shown here is derived from an EMBL/GenBank/DDBJ whole genome shotgun (WGS) entry which is preliminary data.</text>
</comment>
<evidence type="ECO:0000256" key="2">
    <source>
        <dbReference type="ARBA" id="ARBA00022763"/>
    </source>
</evidence>
<dbReference type="AlphaFoldDB" id="A0ABD3ELK5"/>
<comment type="subcellular location">
    <subcellularLocation>
        <location evidence="1">Nucleus</location>
    </subcellularLocation>
</comment>
<feature type="compositionally biased region" description="Acidic residues" evidence="5">
    <location>
        <begin position="568"/>
        <end position="577"/>
    </location>
</feature>
<dbReference type="InterPro" id="IPR048800">
    <property type="entry name" value="Cac1-like_C"/>
</dbReference>